<comment type="caution">
    <text evidence="4">The sequence shown here is derived from an EMBL/GenBank/DDBJ whole genome shotgun (WGS) entry which is preliminary data.</text>
</comment>
<dbReference type="InterPro" id="IPR037171">
    <property type="entry name" value="NagB/RpiA_transferase-like"/>
</dbReference>
<dbReference type="GO" id="GO:0005829">
    <property type="term" value="C:cytosol"/>
    <property type="evidence" value="ECO:0007669"/>
    <property type="project" value="TreeGrafter"/>
</dbReference>
<dbReference type="PANTHER" id="PTHR11934">
    <property type="entry name" value="RIBOSE-5-PHOSPHATE ISOMERASE"/>
    <property type="match status" value="1"/>
</dbReference>
<dbReference type="GO" id="GO:0006014">
    <property type="term" value="P:D-ribose metabolic process"/>
    <property type="evidence" value="ECO:0007669"/>
    <property type="project" value="TreeGrafter"/>
</dbReference>
<dbReference type="SUPFAM" id="SSF75445">
    <property type="entry name" value="D-ribose-5-phosphate isomerase (RpiA), lid domain"/>
    <property type="match status" value="1"/>
</dbReference>
<dbReference type="Gene3D" id="3.40.50.1360">
    <property type="match status" value="1"/>
</dbReference>
<dbReference type="Pfam" id="PF06026">
    <property type="entry name" value="Rib_5-P_isom_A"/>
    <property type="match status" value="1"/>
</dbReference>
<dbReference type="GO" id="GO:0009052">
    <property type="term" value="P:pentose-phosphate shunt, non-oxidative branch"/>
    <property type="evidence" value="ECO:0007669"/>
    <property type="project" value="InterPro"/>
</dbReference>
<dbReference type="EMBL" id="DTBD01000032">
    <property type="protein sequence ID" value="HGQ64436.1"/>
    <property type="molecule type" value="Genomic_DNA"/>
</dbReference>
<evidence type="ECO:0000256" key="1">
    <source>
        <dbReference type="ARBA" id="ARBA00023235"/>
    </source>
</evidence>
<evidence type="ECO:0000313" key="4">
    <source>
        <dbReference type="EMBL" id="HGQ64436.1"/>
    </source>
</evidence>
<dbReference type="CDD" id="cd01398">
    <property type="entry name" value="RPI_A"/>
    <property type="match status" value="1"/>
</dbReference>
<dbReference type="NCBIfam" id="NF001924">
    <property type="entry name" value="PRK00702.1"/>
    <property type="match status" value="1"/>
</dbReference>
<dbReference type="GO" id="GO:0004751">
    <property type="term" value="F:ribose-5-phosphate isomerase activity"/>
    <property type="evidence" value="ECO:0007669"/>
    <property type="project" value="UniProtKB-UniRule"/>
</dbReference>
<dbReference type="AlphaFoldDB" id="A0A7C4JJF1"/>
<dbReference type="SUPFAM" id="SSF100950">
    <property type="entry name" value="NagB/RpiA/CoA transferase-like"/>
    <property type="match status" value="1"/>
</dbReference>
<gene>
    <name evidence="4" type="primary">rpiA</name>
    <name evidence="4" type="ORF">ENU08_04245</name>
    <name evidence="3" type="ORF">ENU41_03285</name>
</gene>
<accession>A0A7C4JJF1</accession>
<dbReference type="Gene3D" id="3.30.70.260">
    <property type="match status" value="1"/>
</dbReference>
<sequence length="235" mass="25961">MVDPVLEAKKKAVEESIKIVLDYKRDIVGIGTGSTVDLFIDLLTISSHLFIESYFVCASMYTAKRLSEAGFKVLSISDVDVVDVYIDGADEVDPELNLVKGRGGASTLEKILASAANSRIYMVDFTKLVKRLGEKHAIPIEVLSQALSIVYRKLREKGFSVQIRKSKEGKYGFITTDTGGILLDVIVPQNYDPFELNREIKSIPGVIETGIFTKDLVDVVVIGYPDKVVISRKLI</sequence>
<dbReference type="EMBL" id="DTCK01000016">
    <property type="protein sequence ID" value="HGQ35684.1"/>
    <property type="molecule type" value="Genomic_DNA"/>
</dbReference>
<keyword evidence="1 4" id="KW-0413">Isomerase</keyword>
<dbReference type="NCBIfam" id="TIGR00021">
    <property type="entry name" value="rpiA"/>
    <property type="match status" value="1"/>
</dbReference>
<evidence type="ECO:0000256" key="2">
    <source>
        <dbReference type="NCBIfam" id="TIGR00021"/>
    </source>
</evidence>
<dbReference type="InterPro" id="IPR004788">
    <property type="entry name" value="Ribose5P_isomerase_type_A"/>
</dbReference>
<name>A0A7C4JJF1_9CREN</name>
<proteinExistence type="predicted"/>
<protein>
    <recommendedName>
        <fullName evidence="2">Ribose 5-phosphate isomerase A</fullName>
        <ecNumber evidence="2">5.3.1.6</ecNumber>
    </recommendedName>
</protein>
<dbReference type="PANTHER" id="PTHR11934:SF0">
    <property type="entry name" value="RIBOSE-5-PHOSPHATE ISOMERASE"/>
    <property type="match status" value="1"/>
</dbReference>
<dbReference type="EC" id="5.3.1.6" evidence="2"/>
<organism evidence="4">
    <name type="scientific">Ignisphaera aggregans</name>
    <dbReference type="NCBI Taxonomy" id="334771"/>
    <lineage>
        <taxon>Archaea</taxon>
        <taxon>Thermoproteota</taxon>
        <taxon>Thermoprotei</taxon>
        <taxon>Desulfurococcales</taxon>
        <taxon>Desulfurococcaceae</taxon>
        <taxon>Ignisphaera</taxon>
    </lineage>
</organism>
<evidence type="ECO:0000313" key="3">
    <source>
        <dbReference type="EMBL" id="HGQ35684.1"/>
    </source>
</evidence>
<reference evidence="4" key="1">
    <citation type="journal article" date="2020" name="mSystems">
        <title>Genome- and Community-Level Interaction Insights into Carbon Utilization and Element Cycling Functions of Hydrothermarchaeota in Hydrothermal Sediment.</title>
        <authorList>
            <person name="Zhou Z."/>
            <person name="Liu Y."/>
            <person name="Xu W."/>
            <person name="Pan J."/>
            <person name="Luo Z.H."/>
            <person name="Li M."/>
        </authorList>
    </citation>
    <scope>NUCLEOTIDE SEQUENCE [LARGE SCALE GENOMIC DNA]</scope>
    <source>
        <strain evidence="4">SpSt-637</strain>
        <strain evidence="3">SpSt-667</strain>
    </source>
</reference>